<keyword evidence="2" id="KW-0472">Membrane</keyword>
<dbReference type="GO" id="GO:0008610">
    <property type="term" value="P:lipid biosynthetic process"/>
    <property type="evidence" value="ECO:0007669"/>
    <property type="project" value="TreeGrafter"/>
</dbReference>
<dbReference type="PANTHER" id="PTHR11247">
    <property type="entry name" value="PALMITOYL-PROTEIN THIOESTERASE/DOLICHYLDIPHOSPHATASE 1"/>
    <property type="match status" value="1"/>
</dbReference>
<comment type="caution">
    <text evidence="4">The sequence shown here is derived from an EMBL/GenBank/DDBJ whole genome shotgun (WGS) entry which is preliminary data.</text>
</comment>
<evidence type="ECO:0000256" key="1">
    <source>
        <dbReference type="ARBA" id="ARBA00022801"/>
    </source>
</evidence>
<dbReference type="Gene3D" id="1.20.144.10">
    <property type="entry name" value="Phosphatidic acid phosphatase type 2/haloperoxidase"/>
    <property type="match status" value="1"/>
</dbReference>
<sequence length="200" mass="21336">MPSSEAPAKPAPKFLRLLNKSTKYVVTGTAVGVLLWSQFDLVTCWALIGAIFNAFLCKMLKTVLNQSRPASAAEKSDPGMPSSHAQSLGYMATYPAVLLFSHSADLLPASLGLEAAALFASWLRIACGLHTVDQVLVGYLAGGSTALVWMWGGMQALPAISSSPTAVACVKGAYFILSVCFAFLVFDVKKFLRRIISKTD</sequence>
<dbReference type="SUPFAM" id="SSF48317">
    <property type="entry name" value="Acid phosphatase/Vanadium-dependent haloperoxidase"/>
    <property type="match status" value="1"/>
</dbReference>
<feature type="transmembrane region" description="Helical" evidence="2">
    <location>
        <begin position="172"/>
        <end position="188"/>
    </location>
</feature>
<dbReference type="GO" id="GO:0047874">
    <property type="term" value="F:dolichyldiphosphatase activity"/>
    <property type="evidence" value="ECO:0007669"/>
    <property type="project" value="TreeGrafter"/>
</dbReference>
<keyword evidence="2" id="KW-1133">Transmembrane helix</keyword>
<feature type="transmembrane region" description="Helical" evidence="2">
    <location>
        <begin position="45"/>
        <end position="64"/>
    </location>
</feature>
<accession>A0AAE0LCI6</accession>
<dbReference type="SMART" id="SM00014">
    <property type="entry name" value="acidPPc"/>
    <property type="match status" value="1"/>
</dbReference>
<proteinExistence type="predicted"/>
<dbReference type="GO" id="GO:0006487">
    <property type="term" value="P:protein N-linked glycosylation"/>
    <property type="evidence" value="ECO:0007669"/>
    <property type="project" value="TreeGrafter"/>
</dbReference>
<dbReference type="AlphaFoldDB" id="A0AAE0LCI6"/>
<organism evidence="4 5">
    <name type="scientific">Cymbomonas tetramitiformis</name>
    <dbReference type="NCBI Taxonomy" id="36881"/>
    <lineage>
        <taxon>Eukaryota</taxon>
        <taxon>Viridiplantae</taxon>
        <taxon>Chlorophyta</taxon>
        <taxon>Pyramimonadophyceae</taxon>
        <taxon>Pyramimonadales</taxon>
        <taxon>Pyramimonadaceae</taxon>
        <taxon>Cymbomonas</taxon>
    </lineage>
</organism>
<name>A0AAE0LCI6_9CHLO</name>
<feature type="domain" description="Phosphatidic acid phosphatase type 2/haloperoxidase" evidence="3">
    <location>
        <begin position="43"/>
        <end position="150"/>
    </location>
</feature>
<dbReference type="PANTHER" id="PTHR11247:SF40">
    <property type="entry name" value="LIPID PHOSPHATE PHOSPHATASE EPSILON 1, CHLOROPLASTIC"/>
    <property type="match status" value="1"/>
</dbReference>
<keyword evidence="1" id="KW-0378">Hydrolase</keyword>
<feature type="transmembrane region" description="Helical" evidence="2">
    <location>
        <begin position="135"/>
        <end position="152"/>
    </location>
</feature>
<dbReference type="Proteomes" id="UP001190700">
    <property type="component" value="Unassembled WGS sequence"/>
</dbReference>
<evidence type="ECO:0000256" key="2">
    <source>
        <dbReference type="SAM" id="Phobius"/>
    </source>
</evidence>
<dbReference type="GO" id="GO:0005789">
    <property type="term" value="C:endoplasmic reticulum membrane"/>
    <property type="evidence" value="ECO:0007669"/>
    <property type="project" value="TreeGrafter"/>
</dbReference>
<protein>
    <recommendedName>
        <fullName evidence="3">Phosphatidic acid phosphatase type 2/haloperoxidase domain-containing protein</fullName>
    </recommendedName>
</protein>
<evidence type="ECO:0000313" key="4">
    <source>
        <dbReference type="EMBL" id="KAK3280082.1"/>
    </source>
</evidence>
<dbReference type="Pfam" id="PF01569">
    <property type="entry name" value="PAP2"/>
    <property type="match status" value="1"/>
</dbReference>
<evidence type="ECO:0000259" key="3">
    <source>
        <dbReference type="SMART" id="SM00014"/>
    </source>
</evidence>
<dbReference type="InterPro" id="IPR000326">
    <property type="entry name" value="PAP2/HPO"/>
</dbReference>
<evidence type="ECO:0000313" key="5">
    <source>
        <dbReference type="Proteomes" id="UP001190700"/>
    </source>
</evidence>
<dbReference type="EMBL" id="LGRX02004546">
    <property type="protein sequence ID" value="KAK3280082.1"/>
    <property type="molecule type" value="Genomic_DNA"/>
</dbReference>
<dbReference type="InterPro" id="IPR036938">
    <property type="entry name" value="PAP2/HPO_sf"/>
</dbReference>
<keyword evidence="2" id="KW-0812">Transmembrane</keyword>
<keyword evidence="5" id="KW-1185">Reference proteome</keyword>
<gene>
    <name evidence="4" type="ORF">CYMTET_12064</name>
</gene>
<reference evidence="4 5" key="1">
    <citation type="journal article" date="2015" name="Genome Biol. Evol.">
        <title>Comparative Genomics of a Bacterivorous Green Alga Reveals Evolutionary Causalities and Consequences of Phago-Mixotrophic Mode of Nutrition.</title>
        <authorList>
            <person name="Burns J.A."/>
            <person name="Paasch A."/>
            <person name="Narechania A."/>
            <person name="Kim E."/>
        </authorList>
    </citation>
    <scope>NUCLEOTIDE SEQUENCE [LARGE SCALE GENOMIC DNA]</scope>
    <source>
        <strain evidence="4 5">PLY_AMNH</strain>
    </source>
</reference>